<reference evidence="2 3" key="1">
    <citation type="submission" date="2024-06" db="EMBL/GenBank/DDBJ databases">
        <title>The Natural Products Discovery Center: Release of the First 8490 Sequenced Strains for Exploring Actinobacteria Biosynthetic Diversity.</title>
        <authorList>
            <person name="Kalkreuter E."/>
            <person name="Kautsar S.A."/>
            <person name="Yang D."/>
            <person name="Bader C.D."/>
            <person name="Teijaro C.N."/>
            <person name="Fluegel L."/>
            <person name="Davis C.M."/>
            <person name="Simpson J.R."/>
            <person name="Lauterbach L."/>
            <person name="Steele A.D."/>
            <person name="Gui C."/>
            <person name="Meng S."/>
            <person name="Li G."/>
            <person name="Viehrig K."/>
            <person name="Ye F."/>
            <person name="Su P."/>
            <person name="Kiefer A.F."/>
            <person name="Nichols A."/>
            <person name="Cepeda A.J."/>
            <person name="Yan W."/>
            <person name="Fan B."/>
            <person name="Jiang Y."/>
            <person name="Adhikari A."/>
            <person name="Zheng C.-J."/>
            <person name="Schuster L."/>
            <person name="Cowan T.M."/>
            <person name="Smanski M.J."/>
            <person name="Chevrette M.G."/>
            <person name="De Carvalho L.P.S."/>
            <person name="Shen B."/>
        </authorList>
    </citation>
    <scope>NUCLEOTIDE SEQUENCE [LARGE SCALE GENOMIC DNA]</scope>
    <source>
        <strain evidence="2 3">NPDC006434</strain>
    </source>
</reference>
<comment type="caution">
    <text evidence="2">The sequence shown here is derived from an EMBL/GenBank/DDBJ whole genome shotgun (WGS) entry which is preliminary data.</text>
</comment>
<evidence type="ECO:0000313" key="3">
    <source>
        <dbReference type="Proteomes" id="UP001550210"/>
    </source>
</evidence>
<organism evidence="2 3">
    <name type="scientific">Streptomyces ossamyceticus</name>
    <dbReference type="NCBI Taxonomy" id="249581"/>
    <lineage>
        <taxon>Bacteria</taxon>
        <taxon>Bacillati</taxon>
        <taxon>Actinomycetota</taxon>
        <taxon>Actinomycetes</taxon>
        <taxon>Kitasatosporales</taxon>
        <taxon>Streptomycetaceae</taxon>
        <taxon>Streptomyces</taxon>
    </lineage>
</organism>
<evidence type="ECO:0000256" key="1">
    <source>
        <dbReference type="SAM" id="MobiDB-lite"/>
    </source>
</evidence>
<dbReference type="EMBL" id="JBEXPZ010000083">
    <property type="protein sequence ID" value="MET9850762.1"/>
    <property type="molecule type" value="Genomic_DNA"/>
</dbReference>
<dbReference type="RefSeq" id="WP_355404176.1">
    <property type="nucleotide sequence ID" value="NZ_JBEXPZ010000083.1"/>
</dbReference>
<proteinExistence type="predicted"/>
<sequence length="246" mass="27545">MTDTALETTPEETVPETLGRYRLAELMAQRFDLPVTADDVDELLARGELAEACRYKKWPVYSTAAALALEAGLIERTVTERTAWLEASLPLDEAAKRIGWHWHDLKRMGDEGRVTRRGDRYLLADVDRLAAEADGEQHITGKAAAEVLEIRHPVDWKYVEDAGWIEPAETYEQYVRGSRTRTLTVALYRLADVQALRDLPGVDWERLDGAPPKEQVARELSRRAAPSRVEPHRLMGPAPGPPNGAA</sequence>
<dbReference type="Proteomes" id="UP001550210">
    <property type="component" value="Unassembled WGS sequence"/>
</dbReference>
<feature type="region of interest" description="Disordered" evidence="1">
    <location>
        <begin position="206"/>
        <end position="246"/>
    </location>
</feature>
<protein>
    <submittedName>
        <fullName evidence="2">Uncharacterized protein</fullName>
    </submittedName>
</protein>
<accession>A0ABV2VBN2</accession>
<gene>
    <name evidence="2" type="ORF">ABZZ21_40695</name>
</gene>
<evidence type="ECO:0000313" key="2">
    <source>
        <dbReference type="EMBL" id="MET9850762.1"/>
    </source>
</evidence>
<keyword evidence="3" id="KW-1185">Reference proteome</keyword>
<name>A0ABV2VBN2_9ACTN</name>